<keyword evidence="6" id="KW-0066">ATP synthesis</keyword>
<dbReference type="HAMAP" id="MF_01416">
    <property type="entry name" value="ATP_synth_delta_bact"/>
    <property type="match status" value="1"/>
</dbReference>
<evidence type="ECO:0000313" key="7">
    <source>
        <dbReference type="EMBL" id="VAW42219.1"/>
    </source>
</evidence>
<evidence type="ECO:0000256" key="5">
    <source>
        <dbReference type="ARBA" id="ARBA00023136"/>
    </source>
</evidence>
<dbReference type="Gene3D" id="1.10.520.20">
    <property type="entry name" value="N-terminal domain of the delta subunit of the F1F0-ATP synthase"/>
    <property type="match status" value="1"/>
</dbReference>
<sequence length="175" mass="18707">MAQYVTLARPYAKAAFDYAKGAGLVAAWTKQLTVSAGIASVAEIAQSFSSPVKDNKQLVAILTGTDVDDGYKNLIHLMADNNRLALLPDVVNVFKYISEQDAKALSADVFTATELNQKQLDSIKASLSNRTGKTVNLSQHIDASLLSGARIVAGDLVIDGSLKAKLEKLKTELLN</sequence>
<dbReference type="GO" id="GO:0046933">
    <property type="term" value="F:proton-transporting ATP synthase activity, rotational mechanism"/>
    <property type="evidence" value="ECO:0007669"/>
    <property type="project" value="InterPro"/>
</dbReference>
<keyword evidence="7" id="KW-0378">Hydrolase</keyword>
<evidence type="ECO:0000256" key="6">
    <source>
        <dbReference type="ARBA" id="ARBA00023310"/>
    </source>
</evidence>
<dbReference type="SUPFAM" id="SSF47928">
    <property type="entry name" value="N-terminal domain of the delta subunit of the F1F0-ATP synthase"/>
    <property type="match status" value="1"/>
</dbReference>
<dbReference type="NCBIfam" id="NF004402">
    <property type="entry name" value="PRK05758.2-2"/>
    <property type="match status" value="1"/>
</dbReference>
<dbReference type="GO" id="GO:0016787">
    <property type="term" value="F:hydrolase activity"/>
    <property type="evidence" value="ECO:0007669"/>
    <property type="project" value="UniProtKB-KW"/>
</dbReference>
<reference evidence="7" key="1">
    <citation type="submission" date="2018-06" db="EMBL/GenBank/DDBJ databases">
        <authorList>
            <person name="Zhirakovskaya E."/>
        </authorList>
    </citation>
    <scope>NUCLEOTIDE SEQUENCE</scope>
</reference>
<gene>
    <name evidence="7" type="ORF">MNBD_GAMMA01-676</name>
</gene>
<evidence type="ECO:0000256" key="4">
    <source>
        <dbReference type="ARBA" id="ARBA00023065"/>
    </source>
</evidence>
<dbReference type="InterPro" id="IPR000711">
    <property type="entry name" value="ATPase_OSCP/dsu"/>
</dbReference>
<dbReference type="NCBIfam" id="TIGR01145">
    <property type="entry name" value="ATP_synt_delta"/>
    <property type="match status" value="1"/>
</dbReference>
<dbReference type="PANTHER" id="PTHR11910">
    <property type="entry name" value="ATP SYNTHASE DELTA CHAIN"/>
    <property type="match status" value="1"/>
</dbReference>
<keyword evidence="4" id="KW-0406">Ion transport</keyword>
<protein>
    <submittedName>
        <fullName evidence="7">ATP synthase delta chain</fullName>
        <ecNumber evidence="7">3.6.3.14</ecNumber>
    </submittedName>
</protein>
<evidence type="ECO:0000256" key="2">
    <source>
        <dbReference type="ARBA" id="ARBA00022448"/>
    </source>
</evidence>
<evidence type="ECO:0000256" key="3">
    <source>
        <dbReference type="ARBA" id="ARBA00022781"/>
    </source>
</evidence>
<accession>A0A3B0VZ40</accession>
<dbReference type="Pfam" id="PF00213">
    <property type="entry name" value="OSCP"/>
    <property type="match status" value="1"/>
</dbReference>
<dbReference type="InterPro" id="IPR026015">
    <property type="entry name" value="ATP_synth_OSCP/delta_N_sf"/>
</dbReference>
<name>A0A3B0VZ40_9ZZZZ</name>
<keyword evidence="3" id="KW-0375">Hydrogen ion transport</keyword>
<dbReference type="PRINTS" id="PR00125">
    <property type="entry name" value="ATPASEDELTA"/>
</dbReference>
<dbReference type="EMBL" id="UOEW01000351">
    <property type="protein sequence ID" value="VAW42219.1"/>
    <property type="molecule type" value="Genomic_DNA"/>
</dbReference>
<keyword evidence="5" id="KW-0472">Membrane</keyword>
<evidence type="ECO:0000256" key="1">
    <source>
        <dbReference type="ARBA" id="ARBA00004370"/>
    </source>
</evidence>
<organism evidence="7">
    <name type="scientific">hydrothermal vent metagenome</name>
    <dbReference type="NCBI Taxonomy" id="652676"/>
    <lineage>
        <taxon>unclassified sequences</taxon>
        <taxon>metagenomes</taxon>
        <taxon>ecological metagenomes</taxon>
    </lineage>
</organism>
<comment type="subcellular location">
    <subcellularLocation>
        <location evidence="1">Membrane</location>
    </subcellularLocation>
</comment>
<dbReference type="EC" id="3.6.3.14" evidence="7"/>
<proteinExistence type="inferred from homology"/>
<dbReference type="AlphaFoldDB" id="A0A3B0VZ40"/>
<dbReference type="GO" id="GO:0016020">
    <property type="term" value="C:membrane"/>
    <property type="evidence" value="ECO:0007669"/>
    <property type="project" value="UniProtKB-SubCell"/>
</dbReference>
<keyword evidence="2" id="KW-0813">Transport</keyword>